<dbReference type="GO" id="GO:0033743">
    <property type="term" value="F:peptide-methionine (R)-S-oxide reductase activity"/>
    <property type="evidence" value="ECO:0007669"/>
    <property type="project" value="UniProtKB-UniRule"/>
</dbReference>
<comment type="similarity">
    <text evidence="1 6">Belongs to the MsrB Met sulfoxide reductase family.</text>
</comment>
<dbReference type="FunFam" id="2.170.150.20:FF:000001">
    <property type="entry name" value="Peptide methionine sulfoxide reductase MsrB"/>
    <property type="match status" value="1"/>
</dbReference>
<protein>
    <recommendedName>
        <fullName evidence="6">Peptide methionine sulfoxide reductase MsrB</fullName>
        <ecNumber evidence="6">1.8.4.12</ecNumber>
    </recommendedName>
    <alternativeName>
        <fullName evidence="6">Peptide-methionine (R)-S-oxide reductase</fullName>
    </alternativeName>
</protein>
<dbReference type="HAMAP" id="MF_01400">
    <property type="entry name" value="MsrB"/>
    <property type="match status" value="1"/>
</dbReference>
<comment type="cofactor">
    <cofactor evidence="6">
        <name>Zn(2+)</name>
        <dbReference type="ChEBI" id="CHEBI:29105"/>
    </cofactor>
    <text evidence="6">Binds 1 zinc ion per subunit. The zinc ion is important for the structural integrity of the protein.</text>
</comment>
<organism evidence="8 9">
    <name type="scientific">Ancylobacter pratisalsi</name>
    <dbReference type="NCBI Taxonomy" id="1745854"/>
    <lineage>
        <taxon>Bacteria</taxon>
        <taxon>Pseudomonadati</taxon>
        <taxon>Pseudomonadota</taxon>
        <taxon>Alphaproteobacteria</taxon>
        <taxon>Hyphomicrobiales</taxon>
        <taxon>Xanthobacteraceae</taxon>
        <taxon>Ancylobacter</taxon>
    </lineage>
</organism>
<dbReference type="AlphaFoldDB" id="A0A6P1YPN9"/>
<dbReference type="InterPro" id="IPR011057">
    <property type="entry name" value="Mss4-like_sf"/>
</dbReference>
<keyword evidence="9" id="KW-1185">Reference proteome</keyword>
<sequence length="150" mass="16371">MNEGSRRPKVVKTDAEWRAQLTPEQYRVTRGHGTECAFSGPHLAQKVPGVYSCVCCDTPLFRSDAKFESGTGWPSFFRPVSPDAIVEHHDTSYGMRRVEVRCATCDAHLGHVFPDGPRPTGMRYCINGVALSFQADAPAADTTPARGTAS</sequence>
<evidence type="ECO:0000256" key="4">
    <source>
        <dbReference type="ARBA" id="ARBA00023002"/>
    </source>
</evidence>
<feature type="binding site" evidence="6">
    <location>
        <position position="53"/>
    </location>
    <ligand>
        <name>Zn(2+)</name>
        <dbReference type="ChEBI" id="CHEBI:29105"/>
    </ligand>
</feature>
<name>A0A6P1YPN9_9HYPH</name>
<dbReference type="GO" id="GO:0008270">
    <property type="term" value="F:zinc ion binding"/>
    <property type="evidence" value="ECO:0007669"/>
    <property type="project" value="UniProtKB-UniRule"/>
</dbReference>
<evidence type="ECO:0000256" key="2">
    <source>
        <dbReference type="ARBA" id="ARBA00022723"/>
    </source>
</evidence>
<evidence type="ECO:0000256" key="3">
    <source>
        <dbReference type="ARBA" id="ARBA00022833"/>
    </source>
</evidence>
<dbReference type="InterPro" id="IPR002579">
    <property type="entry name" value="Met_Sox_Rdtase_MsrB_dom"/>
</dbReference>
<evidence type="ECO:0000313" key="9">
    <source>
        <dbReference type="Proteomes" id="UP000464751"/>
    </source>
</evidence>
<evidence type="ECO:0000313" key="8">
    <source>
        <dbReference type="EMBL" id="QIB35072.1"/>
    </source>
</evidence>
<dbReference type="GO" id="GO:0030091">
    <property type="term" value="P:protein repair"/>
    <property type="evidence" value="ECO:0007669"/>
    <property type="project" value="InterPro"/>
</dbReference>
<evidence type="ECO:0000256" key="5">
    <source>
        <dbReference type="ARBA" id="ARBA00048488"/>
    </source>
</evidence>
<dbReference type="Gene3D" id="2.170.150.20">
    <property type="entry name" value="Peptide methionine sulfoxide reductase"/>
    <property type="match status" value="1"/>
</dbReference>
<reference evidence="8 9" key="1">
    <citation type="submission" date="2020-02" db="EMBL/GenBank/DDBJ databases">
        <authorList>
            <person name="Li G."/>
        </authorList>
    </citation>
    <scope>NUCLEOTIDE SEQUENCE [LARGE SCALE GENOMIC DNA]</scope>
    <source>
        <strain evidence="8 9">DSM 102029</strain>
    </source>
</reference>
<evidence type="ECO:0000259" key="7">
    <source>
        <dbReference type="PROSITE" id="PS51790"/>
    </source>
</evidence>
<feature type="binding site" evidence="6">
    <location>
        <position position="102"/>
    </location>
    <ligand>
        <name>Zn(2+)</name>
        <dbReference type="ChEBI" id="CHEBI:29105"/>
    </ligand>
</feature>
<dbReference type="InterPro" id="IPR028427">
    <property type="entry name" value="Met_Sox_Rdtase_MsrB"/>
</dbReference>
<evidence type="ECO:0000256" key="1">
    <source>
        <dbReference type="ARBA" id="ARBA00007174"/>
    </source>
</evidence>
<dbReference type="PANTHER" id="PTHR10173">
    <property type="entry name" value="METHIONINE SULFOXIDE REDUCTASE"/>
    <property type="match status" value="1"/>
</dbReference>
<comment type="catalytic activity">
    <reaction evidence="5 6">
        <text>L-methionyl-[protein] + [thioredoxin]-disulfide + H2O = L-methionyl-(R)-S-oxide-[protein] + [thioredoxin]-dithiol</text>
        <dbReference type="Rhea" id="RHEA:24164"/>
        <dbReference type="Rhea" id="RHEA-COMP:10698"/>
        <dbReference type="Rhea" id="RHEA-COMP:10700"/>
        <dbReference type="Rhea" id="RHEA-COMP:12313"/>
        <dbReference type="Rhea" id="RHEA-COMP:12314"/>
        <dbReference type="ChEBI" id="CHEBI:15377"/>
        <dbReference type="ChEBI" id="CHEBI:16044"/>
        <dbReference type="ChEBI" id="CHEBI:29950"/>
        <dbReference type="ChEBI" id="CHEBI:45764"/>
        <dbReference type="ChEBI" id="CHEBI:50058"/>
        <dbReference type="EC" id="1.8.4.12"/>
    </reaction>
</comment>
<dbReference type="PROSITE" id="PS51790">
    <property type="entry name" value="MSRB"/>
    <property type="match status" value="1"/>
</dbReference>
<feature type="domain" description="MsrB" evidence="7">
    <location>
        <begin position="14"/>
        <end position="136"/>
    </location>
</feature>
<dbReference type="GO" id="GO:0006979">
    <property type="term" value="P:response to oxidative stress"/>
    <property type="evidence" value="ECO:0007669"/>
    <property type="project" value="InterPro"/>
</dbReference>
<dbReference type="EMBL" id="CP048630">
    <property type="protein sequence ID" value="QIB35072.1"/>
    <property type="molecule type" value="Genomic_DNA"/>
</dbReference>
<keyword evidence="2 6" id="KW-0479">Metal-binding</keyword>
<keyword evidence="4 6" id="KW-0560">Oxidoreductase</keyword>
<dbReference type="KEGG" id="apra:G3A50_16165"/>
<accession>A0A6P1YPN9</accession>
<dbReference type="EC" id="1.8.4.12" evidence="6"/>
<dbReference type="Pfam" id="PF01641">
    <property type="entry name" value="SelR"/>
    <property type="match status" value="1"/>
</dbReference>
<feature type="active site" description="Nucleophile" evidence="6">
    <location>
        <position position="125"/>
    </location>
</feature>
<feature type="binding site" evidence="6">
    <location>
        <position position="56"/>
    </location>
    <ligand>
        <name>Zn(2+)</name>
        <dbReference type="ChEBI" id="CHEBI:29105"/>
    </ligand>
</feature>
<feature type="binding site" evidence="6">
    <location>
        <position position="105"/>
    </location>
    <ligand>
        <name>Zn(2+)</name>
        <dbReference type="ChEBI" id="CHEBI:29105"/>
    </ligand>
</feature>
<dbReference type="NCBIfam" id="TIGR00357">
    <property type="entry name" value="peptide-methionine (R)-S-oxide reductase MsrB"/>
    <property type="match status" value="1"/>
</dbReference>
<proteinExistence type="inferred from homology"/>
<dbReference type="PANTHER" id="PTHR10173:SF52">
    <property type="entry name" value="METHIONINE-R-SULFOXIDE REDUCTASE B1"/>
    <property type="match status" value="1"/>
</dbReference>
<gene>
    <name evidence="6 8" type="primary">msrB</name>
    <name evidence="8" type="ORF">G3A50_16165</name>
</gene>
<dbReference type="GO" id="GO:0005737">
    <property type="term" value="C:cytoplasm"/>
    <property type="evidence" value="ECO:0007669"/>
    <property type="project" value="TreeGrafter"/>
</dbReference>
<dbReference type="Proteomes" id="UP000464751">
    <property type="component" value="Chromosome"/>
</dbReference>
<dbReference type="SUPFAM" id="SSF51316">
    <property type="entry name" value="Mss4-like"/>
    <property type="match status" value="1"/>
</dbReference>
<keyword evidence="3 6" id="KW-0862">Zinc</keyword>
<evidence type="ECO:0000256" key="6">
    <source>
        <dbReference type="HAMAP-Rule" id="MF_01400"/>
    </source>
</evidence>
<dbReference type="RefSeq" id="WP_163076217.1">
    <property type="nucleotide sequence ID" value="NZ_CP048630.1"/>
</dbReference>